<dbReference type="Pfam" id="PF01000">
    <property type="entry name" value="RNA_pol_A_bac"/>
    <property type="match status" value="1"/>
</dbReference>
<dbReference type="NCBIfam" id="NF001988">
    <property type="entry name" value="PRK00783.1"/>
    <property type="match status" value="1"/>
</dbReference>
<dbReference type="InterPro" id="IPR036643">
    <property type="entry name" value="RNApol_insert_sf"/>
</dbReference>
<evidence type="ECO:0000256" key="4">
    <source>
        <dbReference type="ARBA" id="ARBA00023163"/>
    </source>
</evidence>
<dbReference type="PANTHER" id="PTHR11800:SF13">
    <property type="entry name" value="DNA-DIRECTED RNA POLYMERASES I AND III SUBUNIT RPAC1"/>
    <property type="match status" value="1"/>
</dbReference>
<dbReference type="GO" id="GO:0005666">
    <property type="term" value="C:RNA polymerase III complex"/>
    <property type="evidence" value="ECO:0007669"/>
    <property type="project" value="TreeGrafter"/>
</dbReference>
<proteinExistence type="inferred from homology"/>
<dbReference type="EMBL" id="ML994628">
    <property type="protein sequence ID" value="KAF2186971.1"/>
    <property type="molecule type" value="Genomic_DNA"/>
</dbReference>
<dbReference type="Gene3D" id="3.30.1360.10">
    <property type="entry name" value="RNA polymerase, RBP11-like subunit"/>
    <property type="match status" value="1"/>
</dbReference>
<dbReference type="GO" id="GO:0003677">
    <property type="term" value="F:DNA binding"/>
    <property type="evidence" value="ECO:0007669"/>
    <property type="project" value="InterPro"/>
</dbReference>
<sequence length="374" mass="42367">MPVPSHEELERRRRVGINAETVADVTSTDFPGHWPGENHEWNLDHFSNTFKVQFHTNAHFDSSFSLIGLDASVANAFRRILLAEIPTLAIETVYMVQNTSIIQDEVLAHRLGLIPLKGDRKALNWLRWCKKATEDDPEGNTPTDYNTIILELKMKCEWQEGGLERAAAGETDPDKLYKNHSVYAKDMVWKPVGKQSEVFAADRPIEPVHPDLLIAKMRPGQRMDMSLHAVKGIGQDHAKFSPVATASYRLLPTIDILSPITGTDAKKFARCFPKGVISLQPLTSKDVESHPELEGKEGEVKAVVSDPMRDTVSRECLRHPEFKDKVKLGRVRDHFIFRVESTGQWDSDELFLESVRLLKVKCQRVKRGLDAMNR</sequence>
<dbReference type="Gene3D" id="2.170.120.12">
    <property type="entry name" value="DNA-directed RNA polymerase, insert domain"/>
    <property type="match status" value="1"/>
</dbReference>
<dbReference type="InterPro" id="IPR022842">
    <property type="entry name" value="RNAP_Rpo3/Rpb3/RPAC1"/>
</dbReference>
<evidence type="ECO:0000256" key="5">
    <source>
        <dbReference type="ARBA" id="ARBA00023242"/>
    </source>
</evidence>
<dbReference type="CDD" id="cd07032">
    <property type="entry name" value="RNAP_I_II_AC40"/>
    <property type="match status" value="1"/>
</dbReference>
<dbReference type="GO" id="GO:0005736">
    <property type="term" value="C:RNA polymerase I complex"/>
    <property type="evidence" value="ECO:0007669"/>
    <property type="project" value="TreeGrafter"/>
</dbReference>
<evidence type="ECO:0000259" key="7">
    <source>
        <dbReference type="SMART" id="SM00662"/>
    </source>
</evidence>
<evidence type="ECO:0000256" key="3">
    <source>
        <dbReference type="ARBA" id="ARBA00022478"/>
    </source>
</evidence>
<dbReference type="InterPro" id="IPR001514">
    <property type="entry name" value="DNA-dir_RNA_pol_30-40kDasu_CS"/>
</dbReference>
<dbReference type="SUPFAM" id="SSF55257">
    <property type="entry name" value="RBP11-like subunits of RNA polymerase"/>
    <property type="match status" value="1"/>
</dbReference>
<evidence type="ECO:0000256" key="1">
    <source>
        <dbReference type="ARBA" id="ARBA00004123"/>
    </source>
</evidence>
<evidence type="ECO:0000256" key="2">
    <source>
        <dbReference type="ARBA" id="ARBA00022083"/>
    </source>
</evidence>
<dbReference type="GO" id="GO:0055029">
    <property type="term" value="C:nuclear DNA-directed RNA polymerase complex"/>
    <property type="evidence" value="ECO:0007669"/>
    <property type="project" value="UniProtKB-ARBA"/>
</dbReference>
<comment type="subcellular location">
    <subcellularLocation>
        <location evidence="1">Nucleus</location>
    </subcellularLocation>
</comment>
<dbReference type="GO" id="GO:0003899">
    <property type="term" value="F:DNA-directed RNA polymerase activity"/>
    <property type="evidence" value="ECO:0007669"/>
    <property type="project" value="InterPro"/>
</dbReference>
<dbReference type="GO" id="GO:0006351">
    <property type="term" value="P:DNA-templated transcription"/>
    <property type="evidence" value="ECO:0007669"/>
    <property type="project" value="InterPro"/>
</dbReference>
<dbReference type="OrthoDB" id="270173at2759"/>
<comment type="similarity">
    <text evidence="6">Belongs to the archaeal Rpo3/eukaryotic RPB3 RNA polymerase subunit family.</text>
</comment>
<dbReference type="GO" id="GO:0046983">
    <property type="term" value="F:protein dimerization activity"/>
    <property type="evidence" value="ECO:0007669"/>
    <property type="project" value="InterPro"/>
</dbReference>
<keyword evidence="9" id="KW-1185">Reference proteome</keyword>
<dbReference type="InterPro" id="IPR011263">
    <property type="entry name" value="DNA-dir_RNA_pol_RpoA/D/Rpb3"/>
</dbReference>
<dbReference type="SUPFAM" id="SSF56553">
    <property type="entry name" value="Insert subdomain of RNA polymerase alpha subunit"/>
    <property type="match status" value="1"/>
</dbReference>
<keyword evidence="5" id="KW-0539">Nucleus</keyword>
<keyword evidence="4" id="KW-0804">Transcription</keyword>
<dbReference type="Proteomes" id="UP000800200">
    <property type="component" value="Unassembled WGS sequence"/>
</dbReference>
<dbReference type="FunFam" id="2.170.120.12:FF:000003">
    <property type="entry name" value="Dna-directed rna polymerases i and iii subunit"/>
    <property type="match status" value="1"/>
</dbReference>
<protein>
    <recommendedName>
        <fullName evidence="2">DNA-directed RNA polymerases I and III subunit RPAC1</fullName>
    </recommendedName>
</protein>
<dbReference type="PANTHER" id="PTHR11800">
    <property type="entry name" value="DNA-DIRECTED RNA POLYMERASE"/>
    <property type="match status" value="1"/>
</dbReference>
<dbReference type="AlphaFoldDB" id="A0A6A6E4Y4"/>
<dbReference type="InterPro" id="IPR036603">
    <property type="entry name" value="RBP11-like"/>
</dbReference>
<feature type="domain" description="DNA-directed RNA polymerase RpoA/D/Rpb3-type" evidence="7">
    <location>
        <begin position="61"/>
        <end position="368"/>
    </location>
</feature>
<name>A0A6A6E4Y4_9PEZI</name>
<evidence type="ECO:0000313" key="9">
    <source>
        <dbReference type="Proteomes" id="UP000800200"/>
    </source>
</evidence>
<reference evidence="8" key="1">
    <citation type="journal article" date="2020" name="Stud. Mycol.">
        <title>101 Dothideomycetes genomes: a test case for predicting lifestyles and emergence of pathogens.</title>
        <authorList>
            <person name="Haridas S."/>
            <person name="Albert R."/>
            <person name="Binder M."/>
            <person name="Bloem J."/>
            <person name="Labutti K."/>
            <person name="Salamov A."/>
            <person name="Andreopoulos B."/>
            <person name="Baker S."/>
            <person name="Barry K."/>
            <person name="Bills G."/>
            <person name="Bluhm B."/>
            <person name="Cannon C."/>
            <person name="Castanera R."/>
            <person name="Culley D."/>
            <person name="Daum C."/>
            <person name="Ezra D."/>
            <person name="Gonzalez J."/>
            <person name="Henrissat B."/>
            <person name="Kuo A."/>
            <person name="Liang C."/>
            <person name="Lipzen A."/>
            <person name="Lutzoni F."/>
            <person name="Magnuson J."/>
            <person name="Mondo S."/>
            <person name="Nolan M."/>
            <person name="Ohm R."/>
            <person name="Pangilinan J."/>
            <person name="Park H.-J."/>
            <person name="Ramirez L."/>
            <person name="Alfaro M."/>
            <person name="Sun H."/>
            <person name="Tritt A."/>
            <person name="Yoshinaga Y."/>
            <person name="Zwiers L.-H."/>
            <person name="Turgeon B."/>
            <person name="Goodwin S."/>
            <person name="Spatafora J."/>
            <person name="Crous P."/>
            <person name="Grigoriev I."/>
        </authorList>
    </citation>
    <scope>NUCLEOTIDE SEQUENCE</scope>
    <source>
        <strain evidence="8">CBS 207.26</strain>
    </source>
</reference>
<dbReference type="InterPro" id="IPR011262">
    <property type="entry name" value="DNA-dir_RNA_pol_insert"/>
</dbReference>
<dbReference type="SMART" id="SM00662">
    <property type="entry name" value="RPOLD"/>
    <property type="match status" value="1"/>
</dbReference>
<accession>A0A6A6E4Y4</accession>
<dbReference type="HAMAP" id="MF_00320">
    <property type="entry name" value="RNApol_arch_Rpo3"/>
    <property type="match status" value="1"/>
</dbReference>
<dbReference type="Pfam" id="PF01193">
    <property type="entry name" value="RNA_pol_L"/>
    <property type="match status" value="1"/>
</dbReference>
<dbReference type="InterPro" id="IPR050518">
    <property type="entry name" value="Rpo3/RPB3_RNA_Pol_subunit"/>
</dbReference>
<evidence type="ECO:0000256" key="6">
    <source>
        <dbReference type="ARBA" id="ARBA00025804"/>
    </source>
</evidence>
<dbReference type="InterPro" id="IPR033901">
    <property type="entry name" value="RNAPI/III_AC40"/>
</dbReference>
<dbReference type="PROSITE" id="PS00446">
    <property type="entry name" value="RNA_POL_D_30KD"/>
    <property type="match status" value="1"/>
</dbReference>
<gene>
    <name evidence="8" type="ORF">K469DRAFT_725603</name>
</gene>
<organism evidence="8 9">
    <name type="scientific">Zopfia rhizophila CBS 207.26</name>
    <dbReference type="NCBI Taxonomy" id="1314779"/>
    <lineage>
        <taxon>Eukaryota</taxon>
        <taxon>Fungi</taxon>
        <taxon>Dikarya</taxon>
        <taxon>Ascomycota</taxon>
        <taxon>Pezizomycotina</taxon>
        <taxon>Dothideomycetes</taxon>
        <taxon>Dothideomycetes incertae sedis</taxon>
        <taxon>Zopfiaceae</taxon>
        <taxon>Zopfia</taxon>
    </lineage>
</organism>
<evidence type="ECO:0000313" key="8">
    <source>
        <dbReference type="EMBL" id="KAF2186971.1"/>
    </source>
</evidence>
<keyword evidence="3" id="KW-0240">DNA-directed RNA polymerase</keyword>